<dbReference type="AlphaFoldDB" id="A0A5B0NFP2"/>
<gene>
    <name evidence="2" type="ORF">PGT21_034711</name>
</gene>
<feature type="compositionally biased region" description="Basic and acidic residues" evidence="1">
    <location>
        <begin position="192"/>
        <end position="209"/>
    </location>
</feature>
<feature type="compositionally biased region" description="Low complexity" evidence="1">
    <location>
        <begin position="250"/>
        <end position="268"/>
    </location>
</feature>
<dbReference type="OrthoDB" id="2505088at2759"/>
<protein>
    <submittedName>
        <fullName evidence="2">Uncharacterized protein</fullName>
    </submittedName>
</protein>
<feature type="region of interest" description="Disordered" evidence="1">
    <location>
        <begin position="387"/>
        <end position="421"/>
    </location>
</feature>
<comment type="caution">
    <text evidence="2">The sequence shown here is derived from an EMBL/GenBank/DDBJ whole genome shotgun (WGS) entry which is preliminary data.</text>
</comment>
<feature type="compositionally biased region" description="Polar residues" evidence="1">
    <location>
        <begin position="144"/>
        <end position="161"/>
    </location>
</feature>
<feature type="region of interest" description="Disordered" evidence="1">
    <location>
        <begin position="313"/>
        <end position="366"/>
    </location>
</feature>
<dbReference type="Proteomes" id="UP000324748">
    <property type="component" value="Unassembled WGS sequence"/>
</dbReference>
<keyword evidence="3" id="KW-1185">Reference proteome</keyword>
<accession>A0A5B0NFP2</accession>
<sequence length="462" mass="51577">MADNSFSFIDQLRPCLHTCFPCFGQRSSNSAEPAHHKYFPDSDHRGLLEEEEEGDEEQGIHSPPLSEYQFQSNSQLSRWDLLISWLSSKTSSSSKPTRPFDVDDLQTSALSHNGEADALLLDDISIALRARSSSRRMSTKSKSNAPTLHQPQSIPSPSVTSNHRRKSRNPEPNNSSTPNHNGSRSSSSAPVKKKDTRSLVEDPQQKSLKDLASLSATSHPKRSKSRSKSSKQSSSAYTDETVDSEPRSVPSLITSRTTTTTSSSIPSSDRLELNVEIIKFIHQNYNQECRRLYGRDLSRLQIQQLCEYLISRRFDDPAGPRPGPSSPATGAMPAEPDDKKRQGETDDPAKENQTPLSDSTPSRPSLEIESLKRIQLSSTEFLQAIKQTKTSHHHHQQQQQQQLHPSETDDSETQSLMEDPIEVELDQDQDLFLSSSLLDWFTKGSQLTSDILNNLSVNQSSP</sequence>
<evidence type="ECO:0000256" key="1">
    <source>
        <dbReference type="SAM" id="MobiDB-lite"/>
    </source>
</evidence>
<name>A0A5B0NFP2_PUCGR</name>
<feature type="compositionally biased region" description="Polar residues" evidence="1">
    <location>
        <begin position="351"/>
        <end position="363"/>
    </location>
</feature>
<reference evidence="2 3" key="1">
    <citation type="submission" date="2019-05" db="EMBL/GenBank/DDBJ databases">
        <title>Emergence of the Ug99 lineage of the wheat stem rust pathogen through somatic hybridization.</title>
        <authorList>
            <person name="Li F."/>
            <person name="Upadhyaya N.M."/>
            <person name="Sperschneider J."/>
            <person name="Matny O."/>
            <person name="Nguyen-Phuc H."/>
            <person name="Mago R."/>
            <person name="Raley C."/>
            <person name="Miller M.E."/>
            <person name="Silverstein K.A.T."/>
            <person name="Henningsen E."/>
            <person name="Hirsch C.D."/>
            <person name="Visser B."/>
            <person name="Pretorius Z.A."/>
            <person name="Steffenson B.J."/>
            <person name="Schwessinger B."/>
            <person name="Dodds P.N."/>
            <person name="Figueroa M."/>
        </authorList>
    </citation>
    <scope>NUCLEOTIDE SEQUENCE [LARGE SCALE GENOMIC DNA]</scope>
    <source>
        <strain evidence="2">21-0</strain>
    </source>
</reference>
<feature type="compositionally biased region" description="Basic residues" evidence="1">
    <location>
        <begin position="219"/>
        <end position="229"/>
    </location>
</feature>
<feature type="region of interest" description="Disordered" evidence="1">
    <location>
        <begin position="131"/>
        <end position="268"/>
    </location>
</feature>
<evidence type="ECO:0000313" key="3">
    <source>
        <dbReference type="Proteomes" id="UP000324748"/>
    </source>
</evidence>
<feature type="compositionally biased region" description="Basic and acidic residues" evidence="1">
    <location>
        <begin position="336"/>
        <end position="350"/>
    </location>
</feature>
<proteinExistence type="predicted"/>
<evidence type="ECO:0000313" key="2">
    <source>
        <dbReference type="EMBL" id="KAA1087623.1"/>
    </source>
</evidence>
<feature type="compositionally biased region" description="Polar residues" evidence="1">
    <location>
        <begin position="170"/>
        <end position="189"/>
    </location>
</feature>
<dbReference type="EMBL" id="VSWC01000105">
    <property type="protein sequence ID" value="KAA1087623.1"/>
    <property type="molecule type" value="Genomic_DNA"/>
</dbReference>
<organism evidence="2 3">
    <name type="scientific">Puccinia graminis f. sp. tritici</name>
    <dbReference type="NCBI Taxonomy" id="56615"/>
    <lineage>
        <taxon>Eukaryota</taxon>
        <taxon>Fungi</taxon>
        <taxon>Dikarya</taxon>
        <taxon>Basidiomycota</taxon>
        <taxon>Pucciniomycotina</taxon>
        <taxon>Pucciniomycetes</taxon>
        <taxon>Pucciniales</taxon>
        <taxon>Pucciniaceae</taxon>
        <taxon>Puccinia</taxon>
    </lineage>
</organism>